<dbReference type="EMBL" id="JAHLQO010000001">
    <property type="protein sequence ID" value="MBU5668231.1"/>
    <property type="molecule type" value="Genomic_DNA"/>
</dbReference>
<accession>A0ABS6FE43</accession>
<name>A0ABS6FE43_9FIRM</name>
<sequence>MAKDSKYEILISENVELSEEDKKDIAYLQELKRYKDSEDDRIFEDDMSIVEEALAIEEECIKFYDKAAEMLFGNAEEVFKSLSHQSDEHVSYLSGIKKTLEGYEDKSFIDKIKDFVDKKKNKDDDRYNWGEIEDYKLTAALNVFAIGMEIKRTMIAFYIKASQKSEYPYAKKLYDELVYWENHQLDELEEQYNFYKNK</sequence>
<dbReference type="RefSeq" id="WP_216547881.1">
    <property type="nucleotide sequence ID" value="NZ_JAHLQO010000001.1"/>
</dbReference>
<proteinExistence type="predicted"/>
<protein>
    <recommendedName>
        <fullName evidence="3">Rubrerythrin</fullName>
    </recommendedName>
</protein>
<organism evidence="1 2">
    <name type="scientific">Peptoniphilus ovalis</name>
    <dbReference type="NCBI Taxonomy" id="2841503"/>
    <lineage>
        <taxon>Bacteria</taxon>
        <taxon>Bacillati</taxon>
        <taxon>Bacillota</taxon>
        <taxon>Tissierellia</taxon>
        <taxon>Tissierellales</taxon>
        <taxon>Peptoniphilaceae</taxon>
        <taxon>Peptoniphilus</taxon>
    </lineage>
</organism>
<dbReference type="Proteomes" id="UP000783742">
    <property type="component" value="Unassembled WGS sequence"/>
</dbReference>
<gene>
    <name evidence="1" type="ORF">KQI68_00100</name>
</gene>
<comment type="caution">
    <text evidence="1">The sequence shown here is derived from an EMBL/GenBank/DDBJ whole genome shotgun (WGS) entry which is preliminary data.</text>
</comment>
<evidence type="ECO:0000313" key="2">
    <source>
        <dbReference type="Proteomes" id="UP000783742"/>
    </source>
</evidence>
<evidence type="ECO:0008006" key="3">
    <source>
        <dbReference type="Google" id="ProtNLM"/>
    </source>
</evidence>
<evidence type="ECO:0000313" key="1">
    <source>
        <dbReference type="EMBL" id="MBU5668231.1"/>
    </source>
</evidence>
<keyword evidence="2" id="KW-1185">Reference proteome</keyword>
<reference evidence="1 2" key="1">
    <citation type="submission" date="2021-06" db="EMBL/GenBank/DDBJ databases">
        <authorList>
            <person name="Sun Q."/>
            <person name="Li D."/>
        </authorList>
    </citation>
    <scope>NUCLEOTIDE SEQUENCE [LARGE SCALE GENOMIC DNA]</scope>
    <source>
        <strain evidence="1 2">MSJ-1</strain>
    </source>
</reference>